<organism evidence="1 2">
    <name type="scientific">Coemansia furcata</name>
    <dbReference type="NCBI Taxonomy" id="417177"/>
    <lineage>
        <taxon>Eukaryota</taxon>
        <taxon>Fungi</taxon>
        <taxon>Fungi incertae sedis</taxon>
        <taxon>Zoopagomycota</taxon>
        <taxon>Kickxellomycotina</taxon>
        <taxon>Kickxellomycetes</taxon>
        <taxon>Kickxellales</taxon>
        <taxon>Kickxellaceae</taxon>
        <taxon>Coemansia</taxon>
    </lineage>
</organism>
<keyword evidence="1" id="KW-0675">Receptor</keyword>
<protein>
    <submittedName>
        <fullName evidence="1">Importin-alpha export receptor</fullName>
    </submittedName>
</protein>
<evidence type="ECO:0000313" key="1">
    <source>
        <dbReference type="EMBL" id="KAJ2811820.1"/>
    </source>
</evidence>
<reference evidence="1" key="1">
    <citation type="submission" date="2022-07" db="EMBL/GenBank/DDBJ databases">
        <title>Phylogenomic reconstructions and comparative analyses of Kickxellomycotina fungi.</title>
        <authorList>
            <person name="Reynolds N.K."/>
            <person name="Stajich J.E."/>
            <person name="Barry K."/>
            <person name="Grigoriev I.V."/>
            <person name="Crous P."/>
            <person name="Smith M.E."/>
        </authorList>
    </citation>
    <scope>NUCLEOTIDE SEQUENCE</scope>
    <source>
        <strain evidence="1">CBS 102833</strain>
    </source>
</reference>
<name>A0ACC1LLU6_9FUNG</name>
<dbReference type="EMBL" id="JANBUP010000352">
    <property type="protein sequence ID" value="KAJ2811820.1"/>
    <property type="molecule type" value="Genomic_DNA"/>
</dbReference>
<comment type="caution">
    <text evidence="1">The sequence shown here is derived from an EMBL/GenBank/DDBJ whole genome shotgun (WGS) entry which is preliminary data.</text>
</comment>
<dbReference type="Proteomes" id="UP001140096">
    <property type="component" value="Unassembled WGS sequence"/>
</dbReference>
<accession>A0ACC1LLU6</accession>
<proteinExistence type="predicted"/>
<evidence type="ECO:0000313" key="2">
    <source>
        <dbReference type="Proteomes" id="UP001140096"/>
    </source>
</evidence>
<feature type="non-terminal residue" evidence="1">
    <location>
        <position position="1"/>
    </location>
</feature>
<keyword evidence="2" id="KW-1185">Reference proteome</keyword>
<gene>
    <name evidence="1" type="primary">CSE1</name>
    <name evidence="1" type="ORF">H4S07_001814</name>
</gene>
<sequence length="785" mass="85917">LPLLGNHLGHPNPVVSTYAAIAIERLLVLKKDGVLLFGPADIQSLTEGMLGHIFGTLDSADSPQKLAENDYLMKTVMRIFLACRTNILPLAPAALAKLAVILGEVSKNPSNPKFSHFLFEAVGSLARFSCAADSSAIGQFEATLFPIFQIILQEDVAEFMPYVFQILAQLLSVHQASGRLPEAYVSLLPPLLQPTLWSAQGNIPALVRLLQSYLQIGGAQLAGEGQLQPILGVFQRLIASKANDHHGFNLLLAISQFTPAESLKQYLKAILTLCLNRLQSSRTAKFTRNFAHYVASVLCINAQSEVGVNLFMDAMDSIQANLFATVLQNIMLETIPSVVGRVERKTTVVGFALLVASKRFQSSAGYKSLTGPVLQQLVVMLMDTAVKETKTLADRTIVDGSSAAASAAVTDEDLDSLEIEDTGYQASFARLATLGDIKIDPCPQISDPAVGLGQILRPVQAQIGDAVQHLPAEARQFILQTIAQAEAKPAERQNDESGGHISAGKGQWENMTEYAADVSAQWYFSKEDMRNTPSVTGSDYSASSGKSLSPAEEYSRRLRGCTFVHNVVKKLDMHQFVASTACVFFHRFYMRQSLSRYHPYEVAGACVILASKVEENKRGLKDIALACSYVAVKGQAKVAADDREKWERLLKRLEIVVLENCCFDMDILHPYGFIDKLAPELGIPVYIAKSATAIINDTMRTHICLLYRPEVAAVAALYFAMEVHGHVPSRSLFESRHVMLPAGAVRLVEECIADMLAFYRREADSEREAHRQQQKAAGAPSRPHT</sequence>